<evidence type="ECO:0000313" key="5">
    <source>
        <dbReference type="Proteomes" id="UP000663870"/>
    </source>
</evidence>
<proteinExistence type="predicted"/>
<comment type="caution">
    <text evidence="3">The sequence shown here is derived from an EMBL/GenBank/DDBJ whole genome shotgun (WGS) entry which is preliminary data.</text>
</comment>
<evidence type="ECO:0000256" key="1">
    <source>
        <dbReference type="SAM" id="MobiDB-lite"/>
    </source>
</evidence>
<evidence type="ECO:0000313" key="3">
    <source>
        <dbReference type="EMBL" id="CAF1544273.1"/>
    </source>
</evidence>
<keyword evidence="5" id="KW-1185">Reference proteome</keyword>
<dbReference type="AlphaFoldDB" id="A0A815W5W6"/>
<evidence type="ECO:0000313" key="4">
    <source>
        <dbReference type="EMBL" id="CAF4007611.1"/>
    </source>
</evidence>
<accession>A0A815W5W6</accession>
<reference evidence="3" key="1">
    <citation type="submission" date="2021-02" db="EMBL/GenBank/DDBJ databases">
        <authorList>
            <person name="Nowell W R."/>
        </authorList>
    </citation>
    <scope>NUCLEOTIDE SEQUENCE</scope>
</reference>
<dbReference type="Proteomes" id="UP000663870">
    <property type="component" value="Unassembled WGS sequence"/>
</dbReference>
<gene>
    <name evidence="4" type="ORF">FNK824_LOCUS26309</name>
    <name evidence="3" type="ORF">JXQ802_LOCUS43169</name>
    <name evidence="2" type="ORF">PYM288_LOCUS28053</name>
</gene>
<evidence type="ECO:0000313" key="2">
    <source>
        <dbReference type="EMBL" id="CAF1264488.1"/>
    </source>
</evidence>
<dbReference type="EMBL" id="CAJNOH010001979">
    <property type="protein sequence ID" value="CAF1264488.1"/>
    <property type="molecule type" value="Genomic_DNA"/>
</dbReference>
<dbReference type="Proteomes" id="UP000663874">
    <property type="component" value="Unassembled WGS sequence"/>
</dbReference>
<dbReference type="EMBL" id="CAJOBE010006467">
    <property type="protein sequence ID" value="CAF4007611.1"/>
    <property type="molecule type" value="Genomic_DNA"/>
</dbReference>
<dbReference type="Proteomes" id="UP000663854">
    <property type="component" value="Unassembled WGS sequence"/>
</dbReference>
<organism evidence="3 5">
    <name type="scientific">Rotaria sordida</name>
    <dbReference type="NCBI Taxonomy" id="392033"/>
    <lineage>
        <taxon>Eukaryota</taxon>
        <taxon>Metazoa</taxon>
        <taxon>Spiralia</taxon>
        <taxon>Gnathifera</taxon>
        <taxon>Rotifera</taxon>
        <taxon>Eurotatoria</taxon>
        <taxon>Bdelloidea</taxon>
        <taxon>Philodinida</taxon>
        <taxon>Philodinidae</taxon>
        <taxon>Rotaria</taxon>
    </lineage>
</organism>
<sequence length="442" mass="52220">MVPRLAFDIDQFGELMSNYIEDCIQHVKKMCDKRILLAKAQMDEYKGLEDFEQVSIAPHKIIHLVLKPKMKIWSIKNKNFYITQKRLQSNLLPRFITKNDFSFKNDESMLKQDDVQTIYNDMHHITNEFYRKIMELYCRAAAGEFDTIKNEIDEIIENNRSKKRSNYLHITEEEENQNDAQQSQDNREERSYATFEYYHQLHARSQGQNRRSATTTTTTTTRNCPDSFIIGPNIINEASQIKLTEDEYQLLQLGHRLIFNDPQTASRRRITELAALRRKIETRFFEKKVSPGRPVQQFITELDILLQNLHTIPSSITTNCRQINQITSQNASITIPDDLIISRQPQMNTRSIKKKKNYHRLIKRLKHKFRLTNTIIRKTDKSKVFHLGKLENYEKGSEEYMNKTNANVCLGTEDSLSDLVQRTNQYLLNLRLAKWITQKQYE</sequence>
<dbReference type="EMBL" id="CAJNOL010003059">
    <property type="protein sequence ID" value="CAF1544273.1"/>
    <property type="molecule type" value="Genomic_DNA"/>
</dbReference>
<name>A0A815W5W6_9BILA</name>
<protein>
    <submittedName>
        <fullName evidence="3">Uncharacterized protein</fullName>
    </submittedName>
</protein>
<feature type="region of interest" description="Disordered" evidence="1">
    <location>
        <begin position="171"/>
        <end position="190"/>
    </location>
</feature>